<evidence type="ECO:0000313" key="3">
    <source>
        <dbReference type="EMBL" id="PNP53902.1"/>
    </source>
</evidence>
<accession>A0A2K0U802</accession>
<name>A0A2K0U802_TRIHA</name>
<comment type="caution">
    <text evidence="3">The sequence shown here is derived from an EMBL/GenBank/DDBJ whole genome shotgun (WGS) entry which is preliminary data.</text>
</comment>
<evidence type="ECO:0000256" key="2">
    <source>
        <dbReference type="SAM" id="MobiDB-lite"/>
    </source>
</evidence>
<dbReference type="EMBL" id="MTYI01000066">
    <property type="protein sequence ID" value="PNP53902.1"/>
    <property type="molecule type" value="Genomic_DNA"/>
</dbReference>
<dbReference type="Proteomes" id="UP000236290">
    <property type="component" value="Unassembled WGS sequence"/>
</dbReference>
<dbReference type="OrthoDB" id="4899201at2759"/>
<feature type="region of interest" description="Disordered" evidence="2">
    <location>
        <begin position="142"/>
        <end position="172"/>
    </location>
</feature>
<organism evidence="3 4">
    <name type="scientific">Trichoderma harzianum</name>
    <name type="common">Hypocrea lixii</name>
    <dbReference type="NCBI Taxonomy" id="5544"/>
    <lineage>
        <taxon>Eukaryota</taxon>
        <taxon>Fungi</taxon>
        <taxon>Dikarya</taxon>
        <taxon>Ascomycota</taxon>
        <taxon>Pezizomycotina</taxon>
        <taxon>Sordariomycetes</taxon>
        <taxon>Hypocreomycetidae</taxon>
        <taxon>Hypocreales</taxon>
        <taxon>Hypocreaceae</taxon>
        <taxon>Trichoderma</taxon>
    </lineage>
</organism>
<sequence length="324" mass="36698">MPSEKKKNDTQKEVIMLSYKDLQVKKGDPEWEDGIKCIKAYQSQATVLSLADQEEMRYLIQRLDYVIPPSAKKAPSSHKLMRAHKKSVQQGEAPSWPIFIILKTLYNRNLPEKYIHCIRGTFNTTVLSDHTEEYFAIDSTEPAEPAATEEDHPKSPWKDKVPGNKAKISKETKKRDASAFGIQDGSSSAIKRIKMMGAGNLFLPVTETNNQGRRDSFAPHAQLANAVSEQQTAKEGRYKRTIEKVKEMIDKKLEAMQDALEKKIEEKFAAAQEDLERKEKEKSEVQTKELQSVMSEAVKLHGEAVMRLAEIAWQRPAAPQDADV</sequence>
<dbReference type="AlphaFoldDB" id="A0A2K0U802"/>
<feature type="compositionally biased region" description="Basic and acidic residues" evidence="2">
    <location>
        <begin position="149"/>
        <end position="172"/>
    </location>
</feature>
<protein>
    <submittedName>
        <fullName evidence="3">Uncharacterized protein</fullName>
    </submittedName>
</protein>
<feature type="coiled-coil region" evidence="1">
    <location>
        <begin position="242"/>
        <end position="288"/>
    </location>
</feature>
<keyword evidence="1" id="KW-0175">Coiled coil</keyword>
<reference evidence="3 4" key="1">
    <citation type="submission" date="2017-02" db="EMBL/GenBank/DDBJ databases">
        <title>Genomes of Trichoderma spp. with biocontrol activity.</title>
        <authorList>
            <person name="Gardiner D."/>
            <person name="Kazan K."/>
            <person name="Vos C."/>
            <person name="Harvey P."/>
        </authorList>
    </citation>
    <scope>NUCLEOTIDE SEQUENCE [LARGE SCALE GENOMIC DNA]</scope>
    <source>
        <strain evidence="3 4">Tr1</strain>
    </source>
</reference>
<proteinExistence type="predicted"/>
<gene>
    <name evidence="3" type="ORF">THARTR1_05719</name>
</gene>
<evidence type="ECO:0000313" key="4">
    <source>
        <dbReference type="Proteomes" id="UP000236290"/>
    </source>
</evidence>
<evidence type="ECO:0000256" key="1">
    <source>
        <dbReference type="SAM" id="Coils"/>
    </source>
</evidence>